<protein>
    <recommendedName>
        <fullName evidence="9">Mpv17/PMP22 family protein</fullName>
    </recommendedName>
</protein>
<dbReference type="Proteomes" id="UP000253664">
    <property type="component" value="Unassembled WGS sequence"/>
</dbReference>
<evidence type="ECO:0000256" key="4">
    <source>
        <dbReference type="ARBA" id="ARBA00022989"/>
    </source>
</evidence>
<evidence type="ECO:0000256" key="6">
    <source>
        <dbReference type="RuleBase" id="RU363053"/>
    </source>
</evidence>
<keyword evidence="3 6" id="KW-0812">Transmembrane</keyword>
<evidence type="ECO:0008006" key="9">
    <source>
        <dbReference type="Google" id="ProtNLM"/>
    </source>
</evidence>
<feature type="transmembrane region" description="Helical" evidence="6">
    <location>
        <begin position="181"/>
        <end position="202"/>
    </location>
</feature>
<keyword evidence="8" id="KW-1185">Reference proteome</keyword>
<evidence type="ECO:0000256" key="1">
    <source>
        <dbReference type="ARBA" id="ARBA00004141"/>
    </source>
</evidence>
<dbReference type="InterPro" id="IPR007248">
    <property type="entry name" value="Mpv17_PMP22"/>
</dbReference>
<evidence type="ECO:0000313" key="8">
    <source>
        <dbReference type="Proteomes" id="UP000253664"/>
    </source>
</evidence>
<gene>
    <name evidence="7" type="ORF">L249_5218</name>
</gene>
<evidence type="ECO:0000256" key="2">
    <source>
        <dbReference type="ARBA" id="ARBA00006824"/>
    </source>
</evidence>
<reference evidence="7 8" key="1">
    <citation type="journal article" date="2015" name="BMC Genomics">
        <title>Insights from the genome of Ophiocordyceps polyrhachis-furcata to pathogenicity and host specificity in insect fungi.</title>
        <authorList>
            <person name="Wichadakul D."/>
            <person name="Kobmoo N."/>
            <person name="Ingsriswang S."/>
            <person name="Tangphatsornruang S."/>
            <person name="Chantasingh D."/>
            <person name="Luangsa-ard J.J."/>
            <person name="Eurwilaichitr L."/>
        </authorList>
    </citation>
    <scope>NUCLEOTIDE SEQUENCE [LARGE SCALE GENOMIC DNA]</scope>
    <source>
        <strain evidence="7 8">BCC 54312</strain>
    </source>
</reference>
<keyword evidence="4 6" id="KW-1133">Transmembrane helix</keyword>
<dbReference type="GO" id="GO:0005778">
    <property type="term" value="C:peroxisomal membrane"/>
    <property type="evidence" value="ECO:0007669"/>
    <property type="project" value="TreeGrafter"/>
</dbReference>
<comment type="caution">
    <text evidence="7">The sequence shown here is derived from an EMBL/GenBank/DDBJ whole genome shotgun (WGS) entry which is preliminary data.</text>
</comment>
<dbReference type="EMBL" id="LKCN02000011">
    <property type="protein sequence ID" value="RCI11045.1"/>
    <property type="molecule type" value="Genomic_DNA"/>
</dbReference>
<evidence type="ECO:0000313" key="7">
    <source>
        <dbReference type="EMBL" id="RCI11045.1"/>
    </source>
</evidence>
<evidence type="ECO:0000256" key="5">
    <source>
        <dbReference type="ARBA" id="ARBA00023136"/>
    </source>
</evidence>
<sequence>MTSLVDHKQQVETVLASKRVTTKQFIPTSLTMPSPILIATLQAAGLSMASNLCAQFLDAYQHQHAFVPDPSQLSRFLALTLVTTPPNYLWQQFLERSFPSHPRVSVIASDDIELKAADQTTTTTAPTPIRPLSIRNTATKWFVDCITLGALGNTVAFLLLMGLLKGQPAVHIWHNIRSETIPIIVAGYKIWPLASVISFSFVPVHRRVVFLSFVGLLWGIYMSLVAARV</sequence>
<proteinExistence type="inferred from homology"/>
<feature type="transmembrane region" description="Helical" evidence="6">
    <location>
        <begin position="141"/>
        <end position="160"/>
    </location>
</feature>
<comment type="subcellular location">
    <subcellularLocation>
        <location evidence="1">Membrane</location>
        <topology evidence="1">Multi-pass membrane protein</topology>
    </subcellularLocation>
</comment>
<comment type="similarity">
    <text evidence="2 6">Belongs to the peroxisomal membrane protein PXMP2/4 family.</text>
</comment>
<dbReference type="AlphaFoldDB" id="A0A367L9E5"/>
<name>A0A367L9E5_9HYPO</name>
<dbReference type="STRING" id="1330021.A0A367L9E5"/>
<keyword evidence="5 6" id="KW-0472">Membrane</keyword>
<evidence type="ECO:0000256" key="3">
    <source>
        <dbReference type="ARBA" id="ARBA00022692"/>
    </source>
</evidence>
<dbReference type="OrthoDB" id="10267969at2759"/>
<feature type="transmembrane region" description="Helical" evidence="6">
    <location>
        <begin position="208"/>
        <end position="227"/>
    </location>
</feature>
<dbReference type="PANTHER" id="PTHR11266:SF80">
    <property type="entry name" value="PEROXISOMAL MEMBRANE PROTEIN 2"/>
    <property type="match status" value="1"/>
</dbReference>
<accession>A0A367L9E5</accession>
<organism evidence="7 8">
    <name type="scientific">Ophiocordyceps polyrhachis-furcata BCC 54312</name>
    <dbReference type="NCBI Taxonomy" id="1330021"/>
    <lineage>
        <taxon>Eukaryota</taxon>
        <taxon>Fungi</taxon>
        <taxon>Dikarya</taxon>
        <taxon>Ascomycota</taxon>
        <taxon>Pezizomycotina</taxon>
        <taxon>Sordariomycetes</taxon>
        <taxon>Hypocreomycetidae</taxon>
        <taxon>Hypocreales</taxon>
        <taxon>Ophiocordycipitaceae</taxon>
        <taxon>Ophiocordyceps</taxon>
    </lineage>
</organism>
<dbReference type="PANTHER" id="PTHR11266">
    <property type="entry name" value="PEROXISOMAL MEMBRANE PROTEIN 2, PXMP2 MPV17"/>
    <property type="match status" value="1"/>
</dbReference>
<dbReference type="Pfam" id="PF04117">
    <property type="entry name" value="Mpv17_PMP22"/>
    <property type="match status" value="1"/>
</dbReference>